<evidence type="ECO:0000313" key="1">
    <source>
        <dbReference type="EMBL" id="SFG70964.1"/>
    </source>
</evidence>
<protein>
    <recommendedName>
        <fullName evidence="3">Coat F domain-containing protein</fullName>
    </recommendedName>
</protein>
<dbReference type="OrthoDB" id="1799385at2"/>
<gene>
    <name evidence="1" type="ORF">SAMN05660649_02451</name>
</gene>
<keyword evidence="2" id="KW-1185">Reference proteome</keyword>
<proteinExistence type="predicted"/>
<dbReference type="EMBL" id="FOOX01000008">
    <property type="protein sequence ID" value="SFG70964.1"/>
    <property type="molecule type" value="Genomic_DNA"/>
</dbReference>
<dbReference type="AlphaFoldDB" id="A0A1I2U1L3"/>
<dbReference type="STRING" id="341036.SAMN05660649_02451"/>
<accession>A0A1I2U1L3</accession>
<sequence>MLNQYQQQQQFGQIMPEPPNVISTKDHLYLKDALSWELVSMKMMHHASLNCQDPEIKNFLNRVGQMHQTHYQMLLRHTDPNNVGNQ</sequence>
<dbReference type="RefSeq" id="WP_092471654.1">
    <property type="nucleotide sequence ID" value="NZ_FOOX01000008.1"/>
</dbReference>
<name>A0A1I2U1L3_9FIRM</name>
<dbReference type="Proteomes" id="UP000199337">
    <property type="component" value="Unassembled WGS sequence"/>
</dbReference>
<organism evidence="1 2">
    <name type="scientific">Desulfotruncus arcticus DSM 17038</name>
    <dbReference type="NCBI Taxonomy" id="1121424"/>
    <lineage>
        <taxon>Bacteria</taxon>
        <taxon>Bacillati</taxon>
        <taxon>Bacillota</taxon>
        <taxon>Clostridia</taxon>
        <taxon>Eubacteriales</taxon>
        <taxon>Desulfallaceae</taxon>
        <taxon>Desulfotruncus</taxon>
    </lineage>
</organism>
<evidence type="ECO:0008006" key="3">
    <source>
        <dbReference type="Google" id="ProtNLM"/>
    </source>
</evidence>
<evidence type="ECO:0000313" key="2">
    <source>
        <dbReference type="Proteomes" id="UP000199337"/>
    </source>
</evidence>
<reference evidence="2" key="1">
    <citation type="submission" date="2016-10" db="EMBL/GenBank/DDBJ databases">
        <authorList>
            <person name="Varghese N."/>
            <person name="Submissions S."/>
        </authorList>
    </citation>
    <scope>NUCLEOTIDE SEQUENCE [LARGE SCALE GENOMIC DNA]</scope>
    <source>
        <strain evidence="2">DSM 17038</strain>
    </source>
</reference>